<evidence type="ECO:0000313" key="1">
    <source>
        <dbReference type="EMBL" id="GIH93845.1"/>
    </source>
</evidence>
<gene>
    <name evidence="1" type="ORF">Psi01_44750</name>
</gene>
<organism evidence="1 2">
    <name type="scientific">Planobispora siamensis</name>
    <dbReference type="NCBI Taxonomy" id="936338"/>
    <lineage>
        <taxon>Bacteria</taxon>
        <taxon>Bacillati</taxon>
        <taxon>Actinomycetota</taxon>
        <taxon>Actinomycetes</taxon>
        <taxon>Streptosporangiales</taxon>
        <taxon>Streptosporangiaceae</taxon>
        <taxon>Planobispora</taxon>
    </lineage>
</organism>
<comment type="caution">
    <text evidence="1">The sequence shown here is derived from an EMBL/GenBank/DDBJ whole genome shotgun (WGS) entry which is preliminary data.</text>
</comment>
<evidence type="ECO:0000313" key="2">
    <source>
        <dbReference type="Proteomes" id="UP000619788"/>
    </source>
</evidence>
<protein>
    <submittedName>
        <fullName evidence="1">Uncharacterized protein</fullName>
    </submittedName>
</protein>
<proteinExistence type="predicted"/>
<accession>A0A8J3WLP8</accession>
<keyword evidence="2" id="KW-1185">Reference proteome</keyword>
<dbReference type="EMBL" id="BOOJ01000036">
    <property type="protein sequence ID" value="GIH93845.1"/>
    <property type="molecule type" value="Genomic_DNA"/>
</dbReference>
<dbReference type="AlphaFoldDB" id="A0A8J3WLP8"/>
<name>A0A8J3WLP8_9ACTN</name>
<sequence length="471" mass="49631">MEPFPSGPGRRGRIPHSPALLAAGALALLMVTLTGAVRQLPAVPATPATVVTPAPPLTERAIRDARPVEEVWPHALVEVPVRAADGLSYRPVAALDAGHILLAAESAEGTQSPGNAESGQGAGDAGRQVRLEVFSTESRQASVLAVHSVDPGLSGFTVTQVEVGENHLVWATTASRGDKSQVRQVWTMPRTGGGPRLLLTFDENHELWKAELAVAGDSVLFTGASGRVHPAAGFRGVLRMSSAGGAPELVAGSEGLDLVSWPWAMPGRDSDNLAEGDFADVTRRPLVNLETGERRVPVPAAGTLETCSPSWCVGLAFIPGDTELGIEGVRRFAQRQDGSGVVNFPAGLDVLWCPAPAGREGPRLDRFVVLEEMRKLLRPDPPGGAAEKSIEEALKEMRDGTFAPPETPTGRVFAPSRLLVVDLEGGTAAAFREPENAGSLRIIDLSREGGLVGWRVESAGVSRVLNLKALR</sequence>
<dbReference type="RefSeq" id="WP_204065999.1">
    <property type="nucleotide sequence ID" value="NZ_BOOJ01000036.1"/>
</dbReference>
<dbReference type="Proteomes" id="UP000619788">
    <property type="component" value="Unassembled WGS sequence"/>
</dbReference>
<reference evidence="1 2" key="1">
    <citation type="submission" date="2021-01" db="EMBL/GenBank/DDBJ databases">
        <title>Whole genome shotgun sequence of Planobispora siamensis NBRC 107568.</title>
        <authorList>
            <person name="Komaki H."/>
            <person name="Tamura T."/>
        </authorList>
    </citation>
    <scope>NUCLEOTIDE SEQUENCE [LARGE SCALE GENOMIC DNA]</scope>
    <source>
        <strain evidence="1 2">NBRC 107568</strain>
    </source>
</reference>